<dbReference type="PANTHER" id="PTHR42951:SF22">
    <property type="entry name" value="METALLO BETA-LACTAMASE SUPERFAMILY LIPOPROTEIN"/>
    <property type="match status" value="1"/>
</dbReference>
<reference evidence="6" key="1">
    <citation type="submission" date="2011-06" db="EMBL/GenBank/DDBJ databases">
        <title>Complete genome sequence of Paenibacillus mucilaginosus KNP414.</title>
        <authorList>
            <person name="Wang J."/>
            <person name="Hu S."/>
            <person name="Hu X."/>
            <person name="Zhang B."/>
            <person name="Dong D."/>
            <person name="Zhang S."/>
            <person name="Zhao K."/>
            <person name="Wu D."/>
        </authorList>
    </citation>
    <scope>NUCLEOTIDE SEQUENCE [LARGE SCALE GENOMIC DNA]</scope>
    <source>
        <strain evidence="6">KNP414</strain>
    </source>
</reference>
<evidence type="ECO:0000313" key="5">
    <source>
        <dbReference type="EMBL" id="AEI43942.1"/>
    </source>
</evidence>
<dbReference type="AlphaFoldDB" id="F8FGC2"/>
<evidence type="ECO:0000256" key="3">
    <source>
        <dbReference type="ARBA" id="ARBA00048505"/>
    </source>
</evidence>
<feature type="domain" description="Metallo-beta-lactamase" evidence="4">
    <location>
        <begin position="23"/>
        <end position="209"/>
    </location>
</feature>
<sequence>MTQGYYTVHPMEDGIYHLFEPAGVGCTLVTGSEQALLFDTGYGFGNLAGTVRSLTDLPVILVNSHGHVDHIGGNRPFGRAYLHEADLDLAREHGSQALRRHILGAVDASHLPDVFSREAYLGSTPHGWSPIREGHRFDLGGRELAVYHTPGHTPGCISLLDSRTGTLLSADTVMPMVWLFLQESTRLSTYTASLEKLRKLPAGKIVSSHFPHALPASCIDRLLECASGIEISKSVPYSTPLAAGEALLYTDREGDMEVSIAFDPHKL</sequence>
<evidence type="ECO:0000313" key="6">
    <source>
        <dbReference type="Proteomes" id="UP000006620"/>
    </source>
</evidence>
<evidence type="ECO:0000256" key="1">
    <source>
        <dbReference type="ARBA" id="ARBA00034221"/>
    </source>
</evidence>
<dbReference type="RefSeq" id="WP_013919095.1">
    <property type="nucleotide sequence ID" value="NC_015690.1"/>
</dbReference>
<proteinExistence type="predicted"/>
<dbReference type="SMART" id="SM00849">
    <property type="entry name" value="Lactamase_B"/>
    <property type="match status" value="1"/>
</dbReference>
<dbReference type="SUPFAM" id="SSF56281">
    <property type="entry name" value="Metallo-hydrolase/oxidoreductase"/>
    <property type="match status" value="1"/>
</dbReference>
<organism evidence="5 6">
    <name type="scientific">Paenibacillus mucilaginosus (strain KNP414)</name>
    <dbReference type="NCBI Taxonomy" id="1036673"/>
    <lineage>
        <taxon>Bacteria</taxon>
        <taxon>Bacillati</taxon>
        <taxon>Bacillota</taxon>
        <taxon>Bacilli</taxon>
        <taxon>Bacillales</taxon>
        <taxon>Paenibacillaceae</taxon>
        <taxon>Paenibacillus</taxon>
    </lineage>
</organism>
<comment type="catalytic activity">
    <reaction evidence="3">
        <text>3',5'-cyclic UMP + H2O = UMP + H(+)</text>
        <dbReference type="Rhea" id="RHEA:70575"/>
        <dbReference type="ChEBI" id="CHEBI:15377"/>
        <dbReference type="ChEBI" id="CHEBI:15378"/>
        <dbReference type="ChEBI" id="CHEBI:57865"/>
        <dbReference type="ChEBI" id="CHEBI:184387"/>
    </reaction>
    <physiologicalReaction direction="left-to-right" evidence="3">
        <dbReference type="Rhea" id="RHEA:70576"/>
    </physiologicalReaction>
</comment>
<name>F8FGC2_PAEMK</name>
<accession>F8FGC2</accession>
<dbReference type="KEGG" id="pms:KNP414_05418"/>
<dbReference type="PATRIC" id="fig|1036673.3.peg.5024"/>
<dbReference type="InterPro" id="IPR050855">
    <property type="entry name" value="NDM-1-like"/>
</dbReference>
<dbReference type="InterPro" id="IPR036866">
    <property type="entry name" value="RibonucZ/Hydroxyglut_hydro"/>
</dbReference>
<dbReference type="EMBL" id="CP002869">
    <property type="protein sequence ID" value="AEI43942.1"/>
    <property type="molecule type" value="Genomic_DNA"/>
</dbReference>
<gene>
    <name evidence="5" type="ordered locus">KNP414_05418</name>
</gene>
<dbReference type="Gene3D" id="3.60.15.10">
    <property type="entry name" value="Ribonuclease Z/Hydroxyacylglutathione hydrolase-like"/>
    <property type="match status" value="1"/>
</dbReference>
<comment type="catalytic activity">
    <reaction evidence="1">
        <text>3',5'-cyclic CMP + H2O = CMP + H(+)</text>
        <dbReference type="Rhea" id="RHEA:72675"/>
        <dbReference type="ChEBI" id="CHEBI:15377"/>
        <dbReference type="ChEBI" id="CHEBI:15378"/>
        <dbReference type="ChEBI" id="CHEBI:58003"/>
        <dbReference type="ChEBI" id="CHEBI:60377"/>
    </reaction>
    <physiologicalReaction direction="left-to-right" evidence="1">
        <dbReference type="Rhea" id="RHEA:72676"/>
    </physiologicalReaction>
</comment>
<protein>
    <submittedName>
        <fullName evidence="5">Beta-lactamase domain protein</fullName>
    </submittedName>
</protein>
<reference evidence="5 6" key="2">
    <citation type="journal article" date="2013" name="Genome Announc.">
        <title>Genome Sequence of Growth-Improving Paenibacillus mucilaginosus Strain KNP414.</title>
        <authorList>
            <person name="Lu J.J."/>
            <person name="Wang J.F."/>
            <person name="Hu X.F."/>
        </authorList>
    </citation>
    <scope>NUCLEOTIDE SEQUENCE [LARGE SCALE GENOMIC DNA]</scope>
    <source>
        <strain evidence="5 6">KNP414</strain>
    </source>
</reference>
<dbReference type="Pfam" id="PF00753">
    <property type="entry name" value="Lactamase_B"/>
    <property type="match status" value="1"/>
</dbReference>
<evidence type="ECO:0000259" key="4">
    <source>
        <dbReference type="SMART" id="SM00849"/>
    </source>
</evidence>
<comment type="function">
    <text evidence="2">Counteracts the endogenous Pycsar antiviral defense system. Phosphodiesterase that enables metal-dependent hydrolysis of host cyclic nucleotide Pycsar defense signals such as cCMP and cUMP.</text>
</comment>
<dbReference type="PANTHER" id="PTHR42951">
    <property type="entry name" value="METALLO-BETA-LACTAMASE DOMAIN-CONTAINING"/>
    <property type="match status" value="1"/>
</dbReference>
<evidence type="ECO:0000256" key="2">
    <source>
        <dbReference type="ARBA" id="ARBA00034301"/>
    </source>
</evidence>
<dbReference type="HOGENOM" id="CLU_030571_0_1_9"/>
<dbReference type="Proteomes" id="UP000006620">
    <property type="component" value="Chromosome"/>
</dbReference>
<dbReference type="InterPro" id="IPR001279">
    <property type="entry name" value="Metallo-B-lactamas"/>
</dbReference>